<evidence type="ECO:0000259" key="7">
    <source>
        <dbReference type="PROSITE" id="PS51722"/>
    </source>
</evidence>
<dbReference type="Gene3D" id="3.30.70.870">
    <property type="entry name" value="Elongation Factor G (Translational Gtpase), domain 3"/>
    <property type="match status" value="1"/>
</dbReference>
<dbReference type="Gene3D" id="3.30.230.10">
    <property type="match status" value="1"/>
</dbReference>
<dbReference type="AlphaFoldDB" id="M4ZF62"/>
<reference evidence="8 9" key="1">
    <citation type="journal article" date="2013" name="Appl. Environ. Microbiol.">
        <title>Genome analysis suggests that the soil oligotrophic bacterium Agromonas oligotrophica (Bradyrhizobium oligotrophicum) is a nitrogen-fixing symbiont of Aeschynomene indica.</title>
        <authorList>
            <person name="Okubo T."/>
            <person name="Fukushima S."/>
            <person name="Itakura M."/>
            <person name="Oshima K."/>
            <person name="Longtonglang A."/>
            <person name="Teaumroong N."/>
            <person name="Mitsui H."/>
            <person name="Hattori M."/>
            <person name="Hattori R."/>
            <person name="Hattori T."/>
            <person name="Minamisawa K."/>
        </authorList>
    </citation>
    <scope>NUCLEOTIDE SEQUENCE [LARGE SCALE GENOMIC DNA]</scope>
    <source>
        <strain evidence="8 9">S58</strain>
    </source>
</reference>
<dbReference type="eggNOG" id="COG0480">
    <property type="taxonomic scope" value="Bacteria"/>
</dbReference>
<dbReference type="Gene3D" id="3.40.50.300">
    <property type="entry name" value="P-loop containing nucleotide triphosphate hydrolases"/>
    <property type="match status" value="1"/>
</dbReference>
<dbReference type="PANTHER" id="PTHR43261">
    <property type="entry name" value="TRANSLATION ELONGATION FACTOR G-RELATED"/>
    <property type="match status" value="1"/>
</dbReference>
<dbReference type="HOGENOM" id="CLU_002794_4_2_5"/>
<dbReference type="FunFam" id="3.30.230.10:FF:000003">
    <property type="entry name" value="Elongation factor G"/>
    <property type="match status" value="1"/>
</dbReference>
<dbReference type="CDD" id="cd04170">
    <property type="entry name" value="EF-G_bact"/>
    <property type="match status" value="1"/>
</dbReference>
<keyword evidence="4" id="KW-0648">Protein biosynthesis</keyword>
<evidence type="ECO:0000313" key="8">
    <source>
        <dbReference type="EMBL" id="BAM92116.1"/>
    </source>
</evidence>
<evidence type="ECO:0000256" key="3">
    <source>
        <dbReference type="ARBA" id="ARBA00022768"/>
    </source>
</evidence>
<dbReference type="InterPro" id="IPR027417">
    <property type="entry name" value="P-loop_NTPase"/>
</dbReference>
<dbReference type="SMART" id="SM00838">
    <property type="entry name" value="EFG_C"/>
    <property type="match status" value="1"/>
</dbReference>
<evidence type="ECO:0000256" key="4">
    <source>
        <dbReference type="ARBA" id="ARBA00022917"/>
    </source>
</evidence>
<dbReference type="NCBIfam" id="NF009379">
    <property type="entry name" value="PRK12740.1-3"/>
    <property type="match status" value="1"/>
</dbReference>
<dbReference type="Pfam" id="PF03764">
    <property type="entry name" value="EFG_IV"/>
    <property type="match status" value="1"/>
</dbReference>
<accession>M4ZF62</accession>
<dbReference type="InterPro" id="IPR035649">
    <property type="entry name" value="EFG_V"/>
</dbReference>
<dbReference type="InterPro" id="IPR035647">
    <property type="entry name" value="EFG_III/V"/>
</dbReference>
<dbReference type="Pfam" id="PF00009">
    <property type="entry name" value="GTP_EFTU"/>
    <property type="match status" value="1"/>
</dbReference>
<dbReference type="Gene3D" id="2.40.30.10">
    <property type="entry name" value="Translation factors"/>
    <property type="match status" value="1"/>
</dbReference>
<dbReference type="OrthoDB" id="9802948at2"/>
<dbReference type="CDD" id="cd03713">
    <property type="entry name" value="EFG_mtEFG_C"/>
    <property type="match status" value="1"/>
</dbReference>
<dbReference type="Pfam" id="PF14492">
    <property type="entry name" value="EFG_III"/>
    <property type="match status" value="1"/>
</dbReference>
<dbReference type="GO" id="GO:0003746">
    <property type="term" value="F:translation elongation factor activity"/>
    <property type="evidence" value="ECO:0007669"/>
    <property type="project" value="UniProtKB-KW"/>
</dbReference>
<dbReference type="SUPFAM" id="SSF54211">
    <property type="entry name" value="Ribosomal protein S5 domain 2-like"/>
    <property type="match status" value="1"/>
</dbReference>
<dbReference type="FunFam" id="3.40.50.300:FF:002294">
    <property type="entry name" value="Elongation factor G (EF-G)"/>
    <property type="match status" value="1"/>
</dbReference>
<keyword evidence="2" id="KW-0547">Nucleotide-binding</keyword>
<evidence type="ECO:0000313" key="9">
    <source>
        <dbReference type="Proteomes" id="UP000011841"/>
    </source>
</evidence>
<dbReference type="RefSeq" id="WP_015669200.1">
    <property type="nucleotide sequence ID" value="NC_020453.1"/>
</dbReference>
<keyword evidence="9" id="KW-1185">Reference proteome</keyword>
<proteinExistence type="predicted"/>
<keyword evidence="3 8" id="KW-0251">Elongation factor</keyword>
<dbReference type="KEGG" id="aol:S58_61410"/>
<keyword evidence="5" id="KW-0342">GTP-binding</keyword>
<evidence type="ECO:0000256" key="2">
    <source>
        <dbReference type="ARBA" id="ARBA00022741"/>
    </source>
</evidence>
<dbReference type="CDD" id="cd16262">
    <property type="entry name" value="EFG_III"/>
    <property type="match status" value="1"/>
</dbReference>
<dbReference type="PANTHER" id="PTHR43261:SF7">
    <property type="entry name" value="ELONGATION FACTOR G-LIKE PROTEIN"/>
    <property type="match status" value="1"/>
</dbReference>
<evidence type="ECO:0000256" key="5">
    <source>
        <dbReference type="ARBA" id="ARBA00023134"/>
    </source>
</evidence>
<name>M4ZF62_9BRAD</name>
<dbReference type="InterPro" id="IPR005225">
    <property type="entry name" value="Small_GTP-bd"/>
</dbReference>
<dbReference type="NCBIfam" id="NF009891">
    <property type="entry name" value="PRK13351.1-1"/>
    <property type="match status" value="1"/>
</dbReference>
<dbReference type="SUPFAM" id="SSF54980">
    <property type="entry name" value="EF-G C-terminal domain-like"/>
    <property type="match status" value="2"/>
</dbReference>
<comment type="function">
    <text evidence="6">Catalyzes the GTP-dependent ribosomal translocation step during translation elongation. During this step, the ribosome changes from the pre-translocational (PRE) to the post-translocational (POST) state as the newly formed A-site-bound peptidyl-tRNA and P-site-bound deacylated tRNA move to the P and E sites, respectively. Catalyzes the coordinated movement of the two tRNA molecules, the mRNA and conformational changes in the ribosome.</text>
</comment>
<dbReference type="Pfam" id="PF00679">
    <property type="entry name" value="EFG_C"/>
    <property type="match status" value="1"/>
</dbReference>
<dbReference type="PATRIC" id="fig|1245469.3.peg.6273"/>
<dbReference type="InterPro" id="IPR041095">
    <property type="entry name" value="EFG_II"/>
</dbReference>
<dbReference type="GO" id="GO:0097216">
    <property type="term" value="F:guanosine tetraphosphate binding"/>
    <property type="evidence" value="ECO:0007669"/>
    <property type="project" value="UniProtKB-ARBA"/>
</dbReference>
<dbReference type="Gene3D" id="3.30.70.240">
    <property type="match status" value="1"/>
</dbReference>
<evidence type="ECO:0000256" key="1">
    <source>
        <dbReference type="ARBA" id="ARBA00017872"/>
    </source>
</evidence>
<dbReference type="Proteomes" id="UP000011841">
    <property type="component" value="Chromosome"/>
</dbReference>
<dbReference type="InterPro" id="IPR009022">
    <property type="entry name" value="EFG_III"/>
</dbReference>
<dbReference type="InterPro" id="IPR020568">
    <property type="entry name" value="Ribosomal_Su5_D2-typ_SF"/>
</dbReference>
<protein>
    <recommendedName>
        <fullName evidence="1">Elongation factor G</fullName>
    </recommendedName>
</protein>
<dbReference type="GO" id="GO:0032790">
    <property type="term" value="P:ribosome disassembly"/>
    <property type="evidence" value="ECO:0007669"/>
    <property type="project" value="TreeGrafter"/>
</dbReference>
<sequence>MGQDLRSPRGPRCIALVGPFQSGKTTLLEAILARTGAIPRAGSVDAGTSVGDASPEARHHKMSVAMTAATTTFMGDSYTFLDCPGSIEFIHDMRAALPAVDAAIVVCEADEKKLPQLQLILRELEELRIPRFLFLNKIDRANARVRETLATLQPASRVPLVLRQIPIWNGELIEGFVDLALERAFIYREHRASEVIGLEGGNLDREKEARFSMLEKLADHDDALMEQLLEDIPPPRDAVFDDLARELRDGLICPVLLGSALRENGVLRLMKALRHEAPGIAETAKRLGVKEAKEALGYVFKTLHLQHGGKLSLTRVLSGHLDDGATVHAASGETARVSGILAATGANDSKRPVAEAGDTVALGKLDTVKTGDTVATGKAVPKALAKVDPCPPVLAISIAALDRKDDVKLGQALLRLNEEDPSLTMVQNQRTHDTVLWGQGEMHLRVALERLRERFGVNVKSHTPAIGYQETIRKAITQRGRHKKQSGGHGQFGDVVLDIKPLPRGEGFQFAEKVVGGAVPRNYIPAVEEGVVDALVRGPLGFPVIDVAVTLTDGSYHSVDSSDLAFRTAARAGVSEGLPQCAPVLLEPIHTVEIVCPTEATARINAILSARRGQILSFDTRDGWPGWDCVRAMMPEAEIGELIVELRSATAGAGSFTRQFDHMAEVTGRAADHIIASHRDAA</sequence>
<dbReference type="InterPro" id="IPR005517">
    <property type="entry name" value="Transl_elong_EFG/EF2_IV"/>
</dbReference>
<dbReference type="InterPro" id="IPR047872">
    <property type="entry name" value="EFG_IV"/>
</dbReference>
<gene>
    <name evidence="8" type="ORF">S58_61410</name>
</gene>
<evidence type="ECO:0000256" key="6">
    <source>
        <dbReference type="ARBA" id="ARBA00024731"/>
    </source>
</evidence>
<dbReference type="Pfam" id="PF22042">
    <property type="entry name" value="EF-G_D2"/>
    <property type="match status" value="1"/>
</dbReference>
<dbReference type="InterPro" id="IPR014721">
    <property type="entry name" value="Ribsml_uS5_D2-typ_fold_subgr"/>
</dbReference>
<dbReference type="STRING" id="1245469.S58_61410"/>
<organism evidence="8 9">
    <name type="scientific">Bradyrhizobium oligotrophicum S58</name>
    <dbReference type="NCBI Taxonomy" id="1245469"/>
    <lineage>
        <taxon>Bacteria</taxon>
        <taxon>Pseudomonadati</taxon>
        <taxon>Pseudomonadota</taxon>
        <taxon>Alphaproteobacteria</taxon>
        <taxon>Hyphomicrobiales</taxon>
        <taxon>Nitrobacteraceae</taxon>
        <taxon>Bradyrhizobium</taxon>
    </lineage>
</organism>
<dbReference type="EMBL" id="AP012603">
    <property type="protein sequence ID" value="BAM92116.1"/>
    <property type="molecule type" value="Genomic_DNA"/>
</dbReference>
<dbReference type="InterPro" id="IPR000640">
    <property type="entry name" value="EFG_V-like"/>
</dbReference>
<dbReference type="PROSITE" id="PS51722">
    <property type="entry name" value="G_TR_2"/>
    <property type="match status" value="1"/>
</dbReference>
<dbReference type="InterPro" id="IPR000795">
    <property type="entry name" value="T_Tr_GTP-bd_dom"/>
</dbReference>
<dbReference type="CDD" id="cd01434">
    <property type="entry name" value="EFG_mtEFG1_IV"/>
    <property type="match status" value="1"/>
</dbReference>
<dbReference type="SMART" id="SM00889">
    <property type="entry name" value="EFG_IV"/>
    <property type="match status" value="1"/>
</dbReference>
<feature type="domain" description="Tr-type G" evidence="7">
    <location>
        <begin position="9"/>
        <end position="282"/>
    </location>
</feature>
<dbReference type="SUPFAM" id="SSF52540">
    <property type="entry name" value="P-loop containing nucleoside triphosphate hydrolases"/>
    <property type="match status" value="1"/>
</dbReference>
<dbReference type="SUPFAM" id="SSF50447">
    <property type="entry name" value="Translation proteins"/>
    <property type="match status" value="1"/>
</dbReference>
<dbReference type="InterPro" id="IPR009000">
    <property type="entry name" value="Transl_B-barrel_sf"/>
</dbReference>
<dbReference type="GeneID" id="301819844"/>
<dbReference type="GO" id="GO:0003924">
    <property type="term" value="F:GTPase activity"/>
    <property type="evidence" value="ECO:0007669"/>
    <property type="project" value="InterPro"/>
</dbReference>
<dbReference type="GO" id="GO:0005525">
    <property type="term" value="F:GTP binding"/>
    <property type="evidence" value="ECO:0007669"/>
    <property type="project" value="UniProtKB-KW"/>
</dbReference>
<dbReference type="FunFam" id="3.30.70.240:FF:000001">
    <property type="entry name" value="Elongation factor G"/>
    <property type="match status" value="1"/>
</dbReference>
<dbReference type="InterPro" id="IPR053905">
    <property type="entry name" value="EF-G-like_DII"/>
</dbReference>
<dbReference type="NCBIfam" id="TIGR00231">
    <property type="entry name" value="small_GTP"/>
    <property type="match status" value="1"/>
</dbReference>